<evidence type="ECO:0000313" key="12">
    <source>
        <dbReference type="Proteomes" id="UP000037210"/>
    </source>
</evidence>
<dbReference type="Gene3D" id="1.20.1560.10">
    <property type="entry name" value="ABC transporter type 1, transmembrane domain"/>
    <property type="match status" value="1"/>
</dbReference>
<evidence type="ECO:0000256" key="6">
    <source>
        <dbReference type="ARBA" id="ARBA00022989"/>
    </source>
</evidence>
<dbReference type="SMART" id="SM00382">
    <property type="entry name" value="AAA"/>
    <property type="match status" value="1"/>
</dbReference>
<organism evidence="11 12">
    <name type="scientific">miscellaneous Crenarchaeota group-15 archaeon DG-45</name>
    <dbReference type="NCBI Taxonomy" id="1685127"/>
    <lineage>
        <taxon>Archaea</taxon>
        <taxon>Candidatus Bathyarchaeota</taxon>
        <taxon>MCG-15</taxon>
    </lineage>
</organism>
<dbReference type="AlphaFoldDB" id="A0A0M0BLG4"/>
<evidence type="ECO:0000313" key="11">
    <source>
        <dbReference type="EMBL" id="KON29417.1"/>
    </source>
</evidence>
<dbReference type="GO" id="GO:0015421">
    <property type="term" value="F:ABC-type oligopeptide transporter activity"/>
    <property type="evidence" value="ECO:0007669"/>
    <property type="project" value="TreeGrafter"/>
</dbReference>
<dbReference type="InterPro" id="IPR036640">
    <property type="entry name" value="ABC1_TM_sf"/>
</dbReference>
<dbReference type="FunFam" id="3.40.50.300:FF:000287">
    <property type="entry name" value="Multidrug ABC transporter ATP-binding protein"/>
    <property type="match status" value="1"/>
</dbReference>
<dbReference type="InterPro" id="IPR003439">
    <property type="entry name" value="ABC_transporter-like_ATP-bd"/>
</dbReference>
<dbReference type="PROSITE" id="PS50893">
    <property type="entry name" value="ABC_TRANSPORTER_2"/>
    <property type="match status" value="1"/>
</dbReference>
<feature type="transmembrane region" description="Helical" evidence="8">
    <location>
        <begin position="195"/>
        <end position="215"/>
    </location>
</feature>
<dbReference type="SUPFAM" id="SSF52540">
    <property type="entry name" value="P-loop containing nucleoside triphosphate hydrolases"/>
    <property type="match status" value="1"/>
</dbReference>
<dbReference type="GO" id="GO:0016020">
    <property type="term" value="C:membrane"/>
    <property type="evidence" value="ECO:0007669"/>
    <property type="project" value="UniProtKB-SubCell"/>
</dbReference>
<dbReference type="EMBL" id="LFWZ01000065">
    <property type="protein sequence ID" value="KON29417.1"/>
    <property type="molecule type" value="Genomic_DNA"/>
</dbReference>
<comment type="caution">
    <text evidence="11">The sequence shown here is derived from an EMBL/GenBank/DDBJ whole genome shotgun (WGS) entry which is preliminary data.</text>
</comment>
<feature type="transmembrane region" description="Helical" evidence="8">
    <location>
        <begin position="166"/>
        <end position="189"/>
    </location>
</feature>
<feature type="transmembrane region" description="Helical" evidence="8">
    <location>
        <begin position="302"/>
        <end position="319"/>
    </location>
</feature>
<evidence type="ECO:0000259" key="10">
    <source>
        <dbReference type="PROSITE" id="PS50929"/>
    </source>
</evidence>
<dbReference type="PROSITE" id="PS00211">
    <property type="entry name" value="ABC_TRANSPORTER_1"/>
    <property type="match status" value="1"/>
</dbReference>
<proteinExistence type="predicted"/>
<dbReference type="PANTHER" id="PTHR43394:SF1">
    <property type="entry name" value="ATP-BINDING CASSETTE SUB-FAMILY B MEMBER 10, MITOCHONDRIAL"/>
    <property type="match status" value="1"/>
</dbReference>
<dbReference type="CDD" id="cd18542">
    <property type="entry name" value="ABC_6TM_YknU_like"/>
    <property type="match status" value="1"/>
</dbReference>
<dbReference type="Pfam" id="PF00005">
    <property type="entry name" value="ABC_tran"/>
    <property type="match status" value="1"/>
</dbReference>
<accession>A0A0M0BLG4</accession>
<evidence type="ECO:0000256" key="5">
    <source>
        <dbReference type="ARBA" id="ARBA00022840"/>
    </source>
</evidence>
<feature type="domain" description="ABC transporter" evidence="9">
    <location>
        <begin position="372"/>
        <end position="606"/>
    </location>
</feature>
<keyword evidence="3 8" id="KW-0812">Transmembrane</keyword>
<evidence type="ECO:0000256" key="7">
    <source>
        <dbReference type="ARBA" id="ARBA00023136"/>
    </source>
</evidence>
<keyword evidence="6 8" id="KW-1133">Transmembrane helix</keyword>
<evidence type="ECO:0000256" key="1">
    <source>
        <dbReference type="ARBA" id="ARBA00004141"/>
    </source>
</evidence>
<dbReference type="InterPro" id="IPR039421">
    <property type="entry name" value="Type_1_exporter"/>
</dbReference>
<sequence length="617" mass="68416">MSGAFRTVRRLLGYVVHYWQFKAILVLIVLTTILDVIAPTIIGSIIDMVRAVASGDSAGPGTAMGELVYRILMPVSRWASEALGVDADFAALGALSLSLIILAALTGVLNFLQRYASSYIAQRASFDIRNDLYSSLLEQSFSFYDSQRTGQLMSRGTSDIRQLDRFLGFGVAQFVSTGLLFVLVTYSMFSIDWRLTLLSLPFIPVILLTVRRYAVIIRPLWSRMREQFGDITAVAQENIMGVRLVRGFAAEDHEVEKFASDCETYFGTQVEAARVRSLYMPLTTFLTSLGLVLIIWYGGNEVIRGAISLGSLIAFYFYVAKLRGPVRRVGFMTAMLQQAGASAERVFEVVDAEVEVSDREGAVELEAVEGRVVFDGVWFSYDGENMVLRDIDLEVEPGETVAILGATGSGKSSIINLIPRFYDVDKGSIAIDGGDIRGYTIKSLRRHIGIVRQEPFIFSTTIRENIAYGVEDARQEDVEEAAKRAQIHDFIASLPEGYDTRVGERGVTLSGGQKQRIAIARVLLKNPRILILDDSTSSVDTETEYEIQRALGELLEGRTTFIITQRLSSVKGADYIVVLEEGEIAEDGTHEQLMAKRGIYYRLYRTQIAEEGPSEEG</sequence>
<keyword evidence="7 8" id="KW-0472">Membrane</keyword>
<keyword evidence="2" id="KW-0813">Transport</keyword>
<dbReference type="PROSITE" id="PS50929">
    <property type="entry name" value="ABC_TM1F"/>
    <property type="match status" value="1"/>
</dbReference>
<evidence type="ECO:0000256" key="3">
    <source>
        <dbReference type="ARBA" id="ARBA00022692"/>
    </source>
</evidence>
<protein>
    <recommendedName>
        <fullName evidence="13">ABC transporter ATP-binding protein</fullName>
    </recommendedName>
</protein>
<gene>
    <name evidence="11" type="ORF">AC482_06510</name>
</gene>
<dbReference type="PANTHER" id="PTHR43394">
    <property type="entry name" value="ATP-DEPENDENT PERMEASE MDL1, MITOCHONDRIAL"/>
    <property type="match status" value="1"/>
</dbReference>
<evidence type="ECO:0008006" key="13">
    <source>
        <dbReference type="Google" id="ProtNLM"/>
    </source>
</evidence>
<dbReference type="SUPFAM" id="SSF90123">
    <property type="entry name" value="ABC transporter transmembrane region"/>
    <property type="match status" value="1"/>
</dbReference>
<keyword evidence="5" id="KW-0067">ATP-binding</keyword>
<reference evidence="11 12" key="1">
    <citation type="submission" date="2015-06" db="EMBL/GenBank/DDBJ databases">
        <title>New insights into the roles of widespread benthic archaea in carbon and nitrogen cycling.</title>
        <authorList>
            <person name="Lazar C.S."/>
            <person name="Baker B.J."/>
            <person name="Seitz K.W."/>
            <person name="Hyde A.S."/>
            <person name="Dick G.J."/>
            <person name="Hinrichs K.-U."/>
            <person name="Teske A.P."/>
        </authorList>
    </citation>
    <scope>NUCLEOTIDE SEQUENCE [LARGE SCALE GENOMIC DNA]</scope>
    <source>
        <strain evidence="11">DG-45</strain>
    </source>
</reference>
<dbReference type="InterPro" id="IPR003593">
    <property type="entry name" value="AAA+_ATPase"/>
</dbReference>
<dbReference type="InterPro" id="IPR027417">
    <property type="entry name" value="P-loop_NTPase"/>
</dbReference>
<dbReference type="InterPro" id="IPR017871">
    <property type="entry name" value="ABC_transporter-like_CS"/>
</dbReference>
<keyword evidence="4" id="KW-0547">Nucleotide-binding</keyword>
<feature type="transmembrane region" description="Helical" evidence="8">
    <location>
        <begin position="89"/>
        <end position="112"/>
    </location>
</feature>
<evidence type="ECO:0000259" key="9">
    <source>
        <dbReference type="PROSITE" id="PS50893"/>
    </source>
</evidence>
<dbReference type="Proteomes" id="UP000037210">
    <property type="component" value="Unassembled WGS sequence"/>
</dbReference>
<feature type="domain" description="ABC transmembrane type-1" evidence="10">
    <location>
        <begin position="23"/>
        <end position="338"/>
    </location>
</feature>
<dbReference type="PATRIC" id="fig|1685127.3.peg.85"/>
<name>A0A0M0BLG4_9ARCH</name>
<dbReference type="GO" id="GO:0005524">
    <property type="term" value="F:ATP binding"/>
    <property type="evidence" value="ECO:0007669"/>
    <property type="project" value="UniProtKB-KW"/>
</dbReference>
<dbReference type="InterPro" id="IPR011527">
    <property type="entry name" value="ABC1_TM_dom"/>
</dbReference>
<dbReference type="Gene3D" id="3.40.50.300">
    <property type="entry name" value="P-loop containing nucleotide triphosphate hydrolases"/>
    <property type="match status" value="1"/>
</dbReference>
<dbReference type="Pfam" id="PF00664">
    <property type="entry name" value="ABC_membrane"/>
    <property type="match status" value="1"/>
</dbReference>
<evidence type="ECO:0000256" key="8">
    <source>
        <dbReference type="SAM" id="Phobius"/>
    </source>
</evidence>
<comment type="subcellular location">
    <subcellularLocation>
        <location evidence="1">Membrane</location>
        <topology evidence="1">Multi-pass membrane protein</topology>
    </subcellularLocation>
</comment>
<dbReference type="GO" id="GO:0016887">
    <property type="term" value="F:ATP hydrolysis activity"/>
    <property type="evidence" value="ECO:0007669"/>
    <property type="project" value="InterPro"/>
</dbReference>
<feature type="transmembrane region" description="Helical" evidence="8">
    <location>
        <begin position="21"/>
        <end position="46"/>
    </location>
</feature>
<evidence type="ECO:0000256" key="2">
    <source>
        <dbReference type="ARBA" id="ARBA00022448"/>
    </source>
</evidence>
<evidence type="ECO:0000256" key="4">
    <source>
        <dbReference type="ARBA" id="ARBA00022741"/>
    </source>
</evidence>
<feature type="transmembrane region" description="Helical" evidence="8">
    <location>
        <begin position="278"/>
        <end position="296"/>
    </location>
</feature>